<dbReference type="AlphaFoldDB" id="A0A7X0SPE9"/>
<dbReference type="PANTHER" id="PTHR43025">
    <property type="entry name" value="MONOGALACTOSYLDIACYLGLYCEROL SYNTHASE"/>
    <property type="match status" value="1"/>
</dbReference>
<keyword evidence="3 6" id="KW-0808">Transferase</keyword>
<evidence type="ECO:0000256" key="2">
    <source>
        <dbReference type="ARBA" id="ARBA00022676"/>
    </source>
</evidence>
<dbReference type="GO" id="GO:0016020">
    <property type="term" value="C:membrane"/>
    <property type="evidence" value="ECO:0007669"/>
    <property type="project" value="GOC"/>
</dbReference>
<dbReference type="Pfam" id="PF00534">
    <property type="entry name" value="Glycos_transf_1"/>
    <property type="match status" value="1"/>
</dbReference>
<dbReference type="EMBL" id="JACJVO010000028">
    <property type="protein sequence ID" value="MBB6733654.1"/>
    <property type="molecule type" value="Genomic_DNA"/>
</dbReference>
<evidence type="ECO:0000313" key="7">
    <source>
        <dbReference type="Proteomes" id="UP000564644"/>
    </source>
</evidence>
<dbReference type="SUPFAM" id="SSF53756">
    <property type="entry name" value="UDP-Glycosyltransferase/glycogen phosphorylase"/>
    <property type="match status" value="1"/>
</dbReference>
<dbReference type="RefSeq" id="WP_185131309.1">
    <property type="nucleotide sequence ID" value="NZ_JACJVO010000028.1"/>
</dbReference>
<dbReference type="Gene3D" id="3.40.50.2000">
    <property type="entry name" value="Glycogen Phosphorylase B"/>
    <property type="match status" value="1"/>
</dbReference>
<dbReference type="Proteomes" id="UP000564644">
    <property type="component" value="Unassembled WGS sequence"/>
</dbReference>
<name>A0A7X0SPE9_9BACL</name>
<dbReference type="GO" id="GO:0016758">
    <property type="term" value="F:hexosyltransferase activity"/>
    <property type="evidence" value="ECO:0007669"/>
    <property type="project" value="InterPro"/>
</dbReference>
<sequence length="397" mass="44504">MSKGSAKIVILFARFGDGHYQVAKALQQQFESQGIRDVVLFDPFGESYPALNRWLQAVYYASTSHLPHAYGWGYGLLDRMNPGSPLGHWLHSLGSAKLEELLKEMRPDAVVQTFPLLTMSHLRRYAGYRIPTFTVLTDYVLHARWIHEETDLYFVASEELKQELSGRGVPADRIRVSGIPIRPRFRERALWENLRNKAANEVRRKPNQVLVMAGAYGVTGAVGGMVQSLLEEDGIVVSLVCGRKRKLERQMIRLFGDNPRVRIFGYVEQIERLMSESSCLVTKAGGITLSEAAAMRLPVVVYRPIPGQEEGNAVYWAGKDELLIARNGEELRRQTAEQLLRRRFRQAEGPAADGANSSGRVAGGILDYLAAAAESPERLPVGRQRGLRRLLPLPRSQ</sequence>
<evidence type="ECO:0000256" key="1">
    <source>
        <dbReference type="ARBA" id="ARBA00006962"/>
    </source>
</evidence>
<evidence type="ECO:0000256" key="3">
    <source>
        <dbReference type="ARBA" id="ARBA00022679"/>
    </source>
</evidence>
<dbReference type="InterPro" id="IPR050519">
    <property type="entry name" value="Glycosyltransf_28_UgtP"/>
</dbReference>
<dbReference type="InterPro" id="IPR001296">
    <property type="entry name" value="Glyco_trans_1"/>
</dbReference>
<reference evidence="6 7" key="1">
    <citation type="submission" date="2020-08" db="EMBL/GenBank/DDBJ databases">
        <title>Cohnella phylogeny.</title>
        <authorList>
            <person name="Dunlap C."/>
        </authorList>
    </citation>
    <scope>NUCLEOTIDE SEQUENCE [LARGE SCALE GENOMIC DNA]</scope>
    <source>
        <strain evidence="6 7">CBP 2801</strain>
    </source>
</reference>
<keyword evidence="7" id="KW-1185">Reference proteome</keyword>
<protein>
    <submittedName>
        <fullName evidence="6">Glycosyltransferase</fullName>
    </submittedName>
</protein>
<dbReference type="InterPro" id="IPR009695">
    <property type="entry name" value="Diacylglyc_glucosyltr_N"/>
</dbReference>
<gene>
    <name evidence="6" type="ORF">H7C18_22265</name>
</gene>
<feature type="domain" description="Diacylglycerol glucosyltransferase N-terminal" evidence="5">
    <location>
        <begin position="19"/>
        <end position="181"/>
    </location>
</feature>
<organism evidence="6 7">
    <name type="scientific">Cohnella zeiphila</name>
    <dbReference type="NCBI Taxonomy" id="2761120"/>
    <lineage>
        <taxon>Bacteria</taxon>
        <taxon>Bacillati</taxon>
        <taxon>Bacillota</taxon>
        <taxon>Bacilli</taxon>
        <taxon>Bacillales</taxon>
        <taxon>Paenibacillaceae</taxon>
        <taxon>Cohnella</taxon>
    </lineage>
</organism>
<dbReference type="PANTHER" id="PTHR43025:SF3">
    <property type="entry name" value="MONOGALACTOSYLDIACYLGLYCEROL SYNTHASE 1, CHLOROPLASTIC"/>
    <property type="match status" value="1"/>
</dbReference>
<evidence type="ECO:0000259" key="4">
    <source>
        <dbReference type="Pfam" id="PF00534"/>
    </source>
</evidence>
<dbReference type="Pfam" id="PF06925">
    <property type="entry name" value="MGDG_synth"/>
    <property type="match status" value="1"/>
</dbReference>
<evidence type="ECO:0000259" key="5">
    <source>
        <dbReference type="Pfam" id="PF06925"/>
    </source>
</evidence>
<comment type="caution">
    <text evidence="6">The sequence shown here is derived from an EMBL/GenBank/DDBJ whole genome shotgun (WGS) entry which is preliminary data.</text>
</comment>
<comment type="similarity">
    <text evidence="1">Belongs to the glycosyltransferase 28 family.</text>
</comment>
<proteinExistence type="inferred from homology"/>
<dbReference type="GO" id="GO:0009247">
    <property type="term" value="P:glycolipid biosynthetic process"/>
    <property type="evidence" value="ECO:0007669"/>
    <property type="project" value="InterPro"/>
</dbReference>
<keyword evidence="2" id="KW-0328">Glycosyltransferase</keyword>
<accession>A0A7X0SPE9</accession>
<evidence type="ECO:0000313" key="6">
    <source>
        <dbReference type="EMBL" id="MBB6733654.1"/>
    </source>
</evidence>
<feature type="domain" description="Glycosyl transferase family 1" evidence="4">
    <location>
        <begin position="205"/>
        <end position="310"/>
    </location>
</feature>